<dbReference type="EMBL" id="CP003098">
    <property type="protein sequence ID" value="AET34159.1"/>
    <property type="molecule type" value="Genomic_DNA"/>
</dbReference>
<keyword evidence="2" id="KW-1185">Reference proteome</keyword>
<sequence length="759" mass="82494">MVLAAVLLAAASTQQQGASAGRPVLVCVDAVEAGLAGKPPLITGFVTSRGARQPAQLYINGTVIKTVGIWEANSTKPQVQNLTVLPPVIKGLVCFPPGDPAPAGRGLYIEVEARGRRHGVTIINATEEPAAPPALPLEYVADHFEIVKGRVVARRAIRSADGENTAQTQPPSLVRNTEQIQPLSLITPGPDIFERFSGDIVASFKLAQTDNYVLDLSPYRTGEVCARGRFILPNGTSSFTLSFTPATRAEIYGGASCLLLSIKANITDEDTGQRLASNLILNGSSMVAPGIHCVPNPPRPWYLVHLDLSSWRDRNKRVDLRICVPASMGGYGRDYIDAFIHAVVPARSYAQPFALESPGQGTVVKVPPGGVEQLYDGTYIAVPGFTVPPGYVLGSARSNIIIKVCSPQAPTSINVYWGPFYIGTVSRTQTSDGCYQYEVSPQMFTGALNTAASASLYVGGTTHALFIGPFNSASYYSGIQINRMTIQGLYRPEMNARSSIIFAYPLTWSYFTASGFATYYDPYSGTLIRYGTKTEFKLLADWEYHNTRSLISLHRYDGQLHCSRVDVYIWAYNATSGSQIAMEHGSAKAFRERAGGFSSTVIDILIDFISNVFDETNRRVSAFLKVISWATFAIDLLEEATDTKVSAGSSGGGVVYSIELGSLAPPVAINTTKQGLRLPPDAFGTPIRYVMRIDMVCGGVRYSYGPYSIYLNTMPWTFSRSTIHLFRTFTCGKQEIADAALLRPEVYGRWFICDASRYG</sequence>
<evidence type="ECO:0000313" key="2">
    <source>
        <dbReference type="Proteomes" id="UP000005867"/>
    </source>
</evidence>
<dbReference type="STRING" id="1104324.P186_2783"/>
<gene>
    <name evidence="1" type="ORF">P186_2783</name>
</gene>
<proteinExistence type="predicted"/>
<protein>
    <submittedName>
        <fullName evidence="1">Uncharacterized protein</fullName>
    </submittedName>
</protein>
<dbReference type="HOGENOM" id="CLU_375379_0_0_2"/>
<dbReference type="KEGG" id="pyr:P186_2783"/>
<dbReference type="BioCyc" id="PSP1104324:GJSN-2720-MONOMER"/>
<dbReference type="Proteomes" id="UP000005867">
    <property type="component" value="Chromosome"/>
</dbReference>
<dbReference type="AlphaFoldDB" id="G7VEZ4"/>
<evidence type="ECO:0000313" key="1">
    <source>
        <dbReference type="EMBL" id="AET34159.1"/>
    </source>
</evidence>
<name>G7VEZ4_9CREN</name>
<organism evidence="1 2">
    <name type="scientific">Pyrobaculum ferrireducens</name>
    <dbReference type="NCBI Taxonomy" id="1104324"/>
    <lineage>
        <taxon>Archaea</taxon>
        <taxon>Thermoproteota</taxon>
        <taxon>Thermoprotei</taxon>
        <taxon>Thermoproteales</taxon>
        <taxon>Thermoproteaceae</taxon>
        <taxon>Pyrobaculum</taxon>
    </lineage>
</organism>
<accession>G7VEZ4</accession>
<dbReference type="eggNOG" id="arCOG07691">
    <property type="taxonomic scope" value="Archaea"/>
</dbReference>
<reference evidence="1 2" key="1">
    <citation type="journal article" date="2012" name="J. Bacteriol.">
        <title>Complete genome sequence of strain 1860, a crenarchaeon of the genus pyrobaculum able to grow with various electron acceptors.</title>
        <authorList>
            <person name="Mardanov A.V."/>
            <person name="Gumerov V.M."/>
            <person name="Slobodkina G.B."/>
            <person name="Beletsky A.V."/>
            <person name="Bonch-Osmolovskaya E.A."/>
            <person name="Ravin N.V."/>
            <person name="Skryabin K.G."/>
        </authorList>
    </citation>
    <scope>NUCLEOTIDE SEQUENCE [LARGE SCALE GENOMIC DNA]</scope>
    <source>
        <strain evidence="1 2">1860</strain>
    </source>
</reference>